<accession>A0A7D3XR83</accession>
<evidence type="ECO:0000313" key="2">
    <source>
        <dbReference type="Proteomes" id="UP000503088"/>
    </source>
</evidence>
<name>A0A7D3XR83_9BACL</name>
<reference evidence="1 2" key="1">
    <citation type="submission" date="2020-01" db="EMBL/GenBank/DDBJ databases">
        <authorList>
            <person name="Gulvik C.A."/>
            <person name="Batra D.G."/>
        </authorList>
    </citation>
    <scope>NUCLEOTIDE SEQUENCE [LARGE SCALE GENOMIC DNA]</scope>
    <source>
        <strain evidence="1 2">W9323</strain>
    </source>
</reference>
<evidence type="ECO:0008006" key="3">
    <source>
        <dbReference type="Google" id="ProtNLM"/>
    </source>
</evidence>
<dbReference type="AlphaFoldDB" id="A0A7D3XR83"/>
<dbReference type="Proteomes" id="UP000503088">
    <property type="component" value="Chromosome"/>
</dbReference>
<evidence type="ECO:0000313" key="1">
    <source>
        <dbReference type="EMBL" id="QKG84882.1"/>
    </source>
</evidence>
<dbReference type="EMBL" id="CP048104">
    <property type="protein sequence ID" value="QKG84882.1"/>
    <property type="molecule type" value="Genomic_DNA"/>
</dbReference>
<dbReference type="KEGG" id="kpul:GXN76_10655"/>
<sequence length="139" mass="15859">MASLLTATLTVSLGVVILLLYQIVLKGWIDPLHELNRCSGEVLHSLIQYEDVYSHPGTIANQRTLEASHKLREQSAQFCATVYAVKFMPHKRKKELYKVSANLMNISNSLVGPENLVDVFAEANQRWRDEIYKILKMPF</sequence>
<gene>
    <name evidence="1" type="ORF">GXN76_10655</name>
</gene>
<keyword evidence="2" id="KW-1185">Reference proteome</keyword>
<dbReference type="RefSeq" id="WP_173223006.1">
    <property type="nucleotide sequence ID" value="NZ_CP048104.1"/>
</dbReference>
<protein>
    <recommendedName>
        <fullName evidence="3">DUF4363 family protein</fullName>
    </recommendedName>
</protein>
<organism evidence="1 2">
    <name type="scientific">Kroppenstedtia pulmonis</name>
    <dbReference type="NCBI Taxonomy" id="1380685"/>
    <lineage>
        <taxon>Bacteria</taxon>
        <taxon>Bacillati</taxon>
        <taxon>Bacillota</taxon>
        <taxon>Bacilli</taxon>
        <taxon>Bacillales</taxon>
        <taxon>Thermoactinomycetaceae</taxon>
        <taxon>Kroppenstedtia</taxon>
    </lineage>
</organism>
<proteinExistence type="predicted"/>